<gene>
    <name evidence="2" type="ORF">ACFPYJ_12050</name>
</gene>
<dbReference type="Gene3D" id="1.10.10.10">
    <property type="entry name" value="Winged helix-like DNA-binding domain superfamily/Winged helix DNA-binding domain"/>
    <property type="match status" value="1"/>
</dbReference>
<keyword evidence="3" id="KW-1185">Reference proteome</keyword>
<evidence type="ECO:0000313" key="3">
    <source>
        <dbReference type="Proteomes" id="UP001596047"/>
    </source>
</evidence>
<protein>
    <submittedName>
        <fullName evidence="2">Helix-turn-helix transcriptional regulator</fullName>
    </submittedName>
</protein>
<dbReference type="Pfam" id="PF08279">
    <property type="entry name" value="HTH_11"/>
    <property type="match status" value="1"/>
</dbReference>
<dbReference type="PANTHER" id="PTHR34580:SF1">
    <property type="entry name" value="PROTEIN PAFC"/>
    <property type="match status" value="1"/>
</dbReference>
<dbReference type="InterPro" id="IPR051534">
    <property type="entry name" value="CBASS_pafABC_assoc_protein"/>
</dbReference>
<comment type="caution">
    <text evidence="2">The sequence shown here is derived from an EMBL/GenBank/DDBJ whole genome shotgun (WGS) entry which is preliminary data.</text>
</comment>
<dbReference type="SUPFAM" id="SSF46785">
    <property type="entry name" value="Winged helix' DNA-binding domain"/>
    <property type="match status" value="1"/>
</dbReference>
<dbReference type="Proteomes" id="UP001596047">
    <property type="component" value="Unassembled WGS sequence"/>
</dbReference>
<name>A0ABW0VZB8_9BACL</name>
<dbReference type="EMBL" id="JBHSOW010000042">
    <property type="protein sequence ID" value="MFC5649841.1"/>
    <property type="molecule type" value="Genomic_DNA"/>
</dbReference>
<dbReference type="InterPro" id="IPR036390">
    <property type="entry name" value="WH_DNA-bd_sf"/>
</dbReference>
<dbReference type="RefSeq" id="WP_379188436.1">
    <property type="nucleotide sequence ID" value="NZ_JBHSOW010000042.1"/>
</dbReference>
<dbReference type="PANTHER" id="PTHR34580">
    <property type="match status" value="1"/>
</dbReference>
<organism evidence="2 3">
    <name type="scientific">Paenibacillus solisilvae</name>
    <dbReference type="NCBI Taxonomy" id="2486751"/>
    <lineage>
        <taxon>Bacteria</taxon>
        <taxon>Bacillati</taxon>
        <taxon>Bacillota</taxon>
        <taxon>Bacilli</taxon>
        <taxon>Bacillales</taxon>
        <taxon>Paenibacillaceae</taxon>
        <taxon>Paenibacillus</taxon>
    </lineage>
</organism>
<proteinExistence type="predicted"/>
<sequence length="135" mass="15460">MDRLLAILMALQQRQETAQSLADKFEVSKRTILRDMESLSEMGIPLYALTGPSGGFRIMEGFQLAPLQLNPSEVLTILFALQSMTRLQETPFNQEGGRYWARLERYFPRTPSGKLNPCLAKWRSRCPNVITQRLI</sequence>
<reference evidence="3" key="1">
    <citation type="journal article" date="2019" name="Int. J. Syst. Evol. Microbiol.">
        <title>The Global Catalogue of Microorganisms (GCM) 10K type strain sequencing project: providing services to taxonomists for standard genome sequencing and annotation.</title>
        <authorList>
            <consortium name="The Broad Institute Genomics Platform"/>
            <consortium name="The Broad Institute Genome Sequencing Center for Infectious Disease"/>
            <person name="Wu L."/>
            <person name="Ma J."/>
        </authorList>
    </citation>
    <scope>NUCLEOTIDE SEQUENCE [LARGE SCALE GENOMIC DNA]</scope>
    <source>
        <strain evidence="3">CGMCC 1.3240</strain>
    </source>
</reference>
<dbReference type="InterPro" id="IPR013196">
    <property type="entry name" value="HTH_11"/>
</dbReference>
<dbReference type="InterPro" id="IPR036388">
    <property type="entry name" value="WH-like_DNA-bd_sf"/>
</dbReference>
<feature type="domain" description="Helix-turn-helix type 11" evidence="1">
    <location>
        <begin position="3"/>
        <end position="55"/>
    </location>
</feature>
<accession>A0ABW0VZB8</accession>
<evidence type="ECO:0000313" key="2">
    <source>
        <dbReference type="EMBL" id="MFC5649841.1"/>
    </source>
</evidence>
<evidence type="ECO:0000259" key="1">
    <source>
        <dbReference type="Pfam" id="PF08279"/>
    </source>
</evidence>